<evidence type="ECO:0000259" key="1">
    <source>
        <dbReference type="Pfam" id="PF00248"/>
    </source>
</evidence>
<sequence>MGNPMTRTLGKSGIEVSALGMGCWPIAGITRASIEEGSGPFGWGDVDDHESIQAIHAALAQGINFFETADVYGEDTAKIS</sequence>
<dbReference type="PANTHER" id="PTHR43312">
    <property type="entry name" value="D-THREO-ALDOSE 1-DEHYDROGENASE"/>
    <property type="match status" value="1"/>
</dbReference>
<dbReference type="InterPro" id="IPR023210">
    <property type="entry name" value="NADP_OxRdtase_dom"/>
</dbReference>
<accession>A0A8J3HVU8</accession>
<gene>
    <name evidence="2" type="ORF">KSX_01030</name>
</gene>
<dbReference type="InterPro" id="IPR036812">
    <property type="entry name" value="NAD(P)_OxRdtase_dom_sf"/>
</dbReference>
<dbReference type="InterPro" id="IPR053135">
    <property type="entry name" value="AKR2_Oxidoreductase"/>
</dbReference>
<feature type="domain" description="NADP-dependent oxidoreductase" evidence="1">
    <location>
        <begin position="39"/>
        <end position="77"/>
    </location>
</feature>
<dbReference type="Pfam" id="PF00248">
    <property type="entry name" value="Aldo_ket_red"/>
    <property type="match status" value="1"/>
</dbReference>
<comment type="caution">
    <text evidence="2">The sequence shown here is derived from an EMBL/GenBank/DDBJ whole genome shotgun (WGS) entry which is preliminary data.</text>
</comment>
<proteinExistence type="predicted"/>
<evidence type="ECO:0000313" key="2">
    <source>
        <dbReference type="EMBL" id="GHO41940.1"/>
    </source>
</evidence>
<name>A0A8J3HVU8_9CHLR</name>
<dbReference type="AlphaFoldDB" id="A0A8J3HVU8"/>
<keyword evidence="3" id="KW-1185">Reference proteome</keyword>
<dbReference type="SUPFAM" id="SSF51430">
    <property type="entry name" value="NAD(P)-linked oxidoreductase"/>
    <property type="match status" value="1"/>
</dbReference>
<dbReference type="Gene3D" id="3.20.20.100">
    <property type="entry name" value="NADP-dependent oxidoreductase domain"/>
    <property type="match status" value="1"/>
</dbReference>
<dbReference type="PANTHER" id="PTHR43312:SF1">
    <property type="entry name" value="NADP-DEPENDENT OXIDOREDUCTASE DOMAIN-CONTAINING PROTEIN"/>
    <property type="match status" value="1"/>
</dbReference>
<reference evidence="2" key="1">
    <citation type="submission" date="2020-10" db="EMBL/GenBank/DDBJ databases">
        <title>Taxonomic study of unclassified bacteria belonging to the class Ktedonobacteria.</title>
        <authorList>
            <person name="Yabe S."/>
            <person name="Wang C.M."/>
            <person name="Zheng Y."/>
            <person name="Sakai Y."/>
            <person name="Cavaletti L."/>
            <person name="Monciardini P."/>
            <person name="Donadio S."/>
        </authorList>
    </citation>
    <scope>NUCLEOTIDE SEQUENCE</scope>
    <source>
        <strain evidence="2">SOSP1-1</strain>
    </source>
</reference>
<evidence type="ECO:0000313" key="3">
    <source>
        <dbReference type="Proteomes" id="UP000612362"/>
    </source>
</evidence>
<organism evidence="2 3">
    <name type="scientific">Ktedonospora formicarum</name>
    <dbReference type="NCBI Taxonomy" id="2778364"/>
    <lineage>
        <taxon>Bacteria</taxon>
        <taxon>Bacillati</taxon>
        <taxon>Chloroflexota</taxon>
        <taxon>Ktedonobacteria</taxon>
        <taxon>Ktedonobacterales</taxon>
        <taxon>Ktedonobacteraceae</taxon>
        <taxon>Ktedonospora</taxon>
    </lineage>
</organism>
<dbReference type="Proteomes" id="UP000612362">
    <property type="component" value="Unassembled WGS sequence"/>
</dbReference>
<dbReference type="EMBL" id="BNJF01000001">
    <property type="protein sequence ID" value="GHO41940.1"/>
    <property type="molecule type" value="Genomic_DNA"/>
</dbReference>
<protein>
    <recommendedName>
        <fullName evidence="1">NADP-dependent oxidoreductase domain-containing protein</fullName>
    </recommendedName>
</protein>